<dbReference type="GO" id="GO:0000981">
    <property type="term" value="F:DNA-binding transcription factor activity, RNA polymerase II-specific"/>
    <property type="evidence" value="ECO:0007669"/>
    <property type="project" value="TreeGrafter"/>
</dbReference>
<dbReference type="PROSITE" id="PS50157">
    <property type="entry name" value="ZINC_FINGER_C2H2_2"/>
    <property type="match status" value="8"/>
</dbReference>
<dbReference type="PROSITE" id="PS00028">
    <property type="entry name" value="ZINC_FINGER_C2H2_1"/>
    <property type="match status" value="9"/>
</dbReference>
<evidence type="ECO:0000256" key="3">
    <source>
        <dbReference type="ARBA" id="ARBA00022737"/>
    </source>
</evidence>
<feature type="domain" description="C2H2-type" evidence="8">
    <location>
        <begin position="376"/>
        <end position="404"/>
    </location>
</feature>
<feature type="domain" description="C2H2-type" evidence="8">
    <location>
        <begin position="263"/>
        <end position="291"/>
    </location>
</feature>
<keyword evidence="10" id="KW-1185">Reference proteome</keyword>
<feature type="domain" description="C2H2-type" evidence="8">
    <location>
        <begin position="405"/>
        <end position="433"/>
    </location>
</feature>
<reference evidence="9 10" key="1">
    <citation type="submission" date="2023-11" db="EMBL/GenBank/DDBJ databases">
        <authorList>
            <person name="Okamura Y."/>
        </authorList>
    </citation>
    <scope>NUCLEOTIDE SEQUENCE [LARGE SCALE GENOMIC DNA]</scope>
</reference>
<evidence type="ECO:0000313" key="9">
    <source>
        <dbReference type="EMBL" id="CAK1546949.1"/>
    </source>
</evidence>
<feature type="domain" description="C2H2-type" evidence="8">
    <location>
        <begin position="293"/>
        <end position="320"/>
    </location>
</feature>
<dbReference type="GO" id="GO:0008270">
    <property type="term" value="F:zinc ion binding"/>
    <property type="evidence" value="ECO:0007669"/>
    <property type="project" value="UniProtKB-KW"/>
</dbReference>
<dbReference type="Gene3D" id="3.30.160.60">
    <property type="entry name" value="Classic Zinc Finger"/>
    <property type="match status" value="7"/>
</dbReference>
<evidence type="ECO:0000256" key="1">
    <source>
        <dbReference type="ARBA" id="ARBA00004123"/>
    </source>
</evidence>
<keyword evidence="6" id="KW-0539">Nucleus</keyword>
<evidence type="ECO:0000313" key="10">
    <source>
        <dbReference type="Proteomes" id="UP001497472"/>
    </source>
</evidence>
<feature type="domain" description="C2H2-type" evidence="8">
    <location>
        <begin position="349"/>
        <end position="376"/>
    </location>
</feature>
<evidence type="ECO:0000256" key="4">
    <source>
        <dbReference type="ARBA" id="ARBA00022771"/>
    </source>
</evidence>
<sequence>MNNGHHKEAVVRLKKEFIYSCNICSRAYLKKYDYFRHIFSHVNYCYVKLEKKQIYKCKYCSAGYYSRDDRNLHLLHHVVEKVKKKRMKIAADRKHYGTNHIARSLKCAKCSREFVHEDTLKEHSKLHEPFPYICFCGIGYLREADFKGHQKVVHNTIYKPETKSAKTDSNTCNENKENQSKVIYKDDSEEEFYEDYKTNMLCQDEKKPSEKRKVKLKRQKMKMKLKTEKPNVKLKVQCPICDAVLLKYNLKLHLDIHSDVKQYKCTLCDKEFAQAVGLYNHMRSVHMEKSDQNKCNVCNKVFSTKHNMMAHQRLHTGEKPYVCKFCNKPFADRSALIRHERIHTKEYRYFCEICSKGFTDKSGLIGHAKRHSEKSMKCEICGSKFYQKSALLNHLYCVHSHLTPWECHDCGKKFKLKMYLSSHISNKHLKTKKNYKKVRK</sequence>
<keyword evidence="2" id="KW-0479">Metal-binding</keyword>
<dbReference type="FunFam" id="3.30.160.60:FF:000295">
    <property type="entry name" value="zinc finger protein 19"/>
    <property type="match status" value="1"/>
</dbReference>
<evidence type="ECO:0000259" key="8">
    <source>
        <dbReference type="PROSITE" id="PS50157"/>
    </source>
</evidence>
<feature type="domain" description="C2H2-type" evidence="8">
    <location>
        <begin position="19"/>
        <end position="41"/>
    </location>
</feature>
<keyword evidence="3" id="KW-0677">Repeat</keyword>
<name>A0AAV1JFY0_9NEOP</name>
<comment type="caution">
    <text evidence="9">The sequence shown here is derived from an EMBL/GenBank/DDBJ whole genome shotgun (WGS) entry which is preliminary data.</text>
</comment>
<dbReference type="EMBL" id="CAVLEF010000009">
    <property type="protein sequence ID" value="CAK1546949.1"/>
    <property type="molecule type" value="Genomic_DNA"/>
</dbReference>
<accession>A0AAV1JFY0</accession>
<dbReference type="Proteomes" id="UP001497472">
    <property type="component" value="Unassembled WGS sequence"/>
</dbReference>
<protein>
    <recommendedName>
        <fullName evidence="8">C2H2-type domain-containing protein</fullName>
    </recommendedName>
</protein>
<dbReference type="SMART" id="SM00355">
    <property type="entry name" value="ZnF_C2H2"/>
    <property type="match status" value="11"/>
</dbReference>
<dbReference type="FunFam" id="3.30.160.60:FF:001498">
    <property type="entry name" value="Zinc finger protein 404"/>
    <property type="match status" value="1"/>
</dbReference>
<evidence type="ECO:0000256" key="2">
    <source>
        <dbReference type="ARBA" id="ARBA00022723"/>
    </source>
</evidence>
<keyword evidence="4 7" id="KW-0863">Zinc-finger</keyword>
<dbReference type="AlphaFoldDB" id="A0AAV1JFY0"/>
<gene>
    <name evidence="9" type="ORF">LNINA_LOCUS6456</name>
</gene>
<dbReference type="GO" id="GO:0005634">
    <property type="term" value="C:nucleus"/>
    <property type="evidence" value="ECO:0007669"/>
    <property type="project" value="UniProtKB-SubCell"/>
</dbReference>
<feature type="domain" description="C2H2-type" evidence="8">
    <location>
        <begin position="105"/>
        <end position="127"/>
    </location>
</feature>
<evidence type="ECO:0000256" key="5">
    <source>
        <dbReference type="ARBA" id="ARBA00022833"/>
    </source>
</evidence>
<dbReference type="PANTHER" id="PTHR24394">
    <property type="entry name" value="ZINC FINGER PROTEIN"/>
    <property type="match status" value="1"/>
</dbReference>
<dbReference type="SUPFAM" id="SSF57667">
    <property type="entry name" value="beta-beta-alpha zinc fingers"/>
    <property type="match status" value="4"/>
</dbReference>
<dbReference type="Pfam" id="PF13894">
    <property type="entry name" value="zf-C2H2_4"/>
    <property type="match status" value="1"/>
</dbReference>
<dbReference type="PANTHER" id="PTHR24394:SF29">
    <property type="entry name" value="MYONEURIN"/>
    <property type="match status" value="1"/>
</dbReference>
<evidence type="ECO:0000256" key="7">
    <source>
        <dbReference type="PROSITE-ProRule" id="PRU00042"/>
    </source>
</evidence>
<keyword evidence="5" id="KW-0862">Zinc</keyword>
<feature type="domain" description="C2H2-type" evidence="8">
    <location>
        <begin position="321"/>
        <end position="348"/>
    </location>
</feature>
<proteinExistence type="predicted"/>
<comment type="subcellular location">
    <subcellularLocation>
        <location evidence="1">Nucleus</location>
    </subcellularLocation>
</comment>
<dbReference type="Pfam" id="PF00096">
    <property type="entry name" value="zf-C2H2"/>
    <property type="match status" value="4"/>
</dbReference>
<dbReference type="InterPro" id="IPR013087">
    <property type="entry name" value="Znf_C2H2_type"/>
</dbReference>
<dbReference type="InterPro" id="IPR036236">
    <property type="entry name" value="Znf_C2H2_sf"/>
</dbReference>
<evidence type="ECO:0000256" key="6">
    <source>
        <dbReference type="ARBA" id="ARBA00023242"/>
    </source>
</evidence>
<organism evidence="9 10">
    <name type="scientific">Leptosia nina</name>
    <dbReference type="NCBI Taxonomy" id="320188"/>
    <lineage>
        <taxon>Eukaryota</taxon>
        <taxon>Metazoa</taxon>
        <taxon>Ecdysozoa</taxon>
        <taxon>Arthropoda</taxon>
        <taxon>Hexapoda</taxon>
        <taxon>Insecta</taxon>
        <taxon>Pterygota</taxon>
        <taxon>Neoptera</taxon>
        <taxon>Endopterygota</taxon>
        <taxon>Lepidoptera</taxon>
        <taxon>Glossata</taxon>
        <taxon>Ditrysia</taxon>
        <taxon>Papilionoidea</taxon>
        <taxon>Pieridae</taxon>
        <taxon>Pierinae</taxon>
        <taxon>Leptosia</taxon>
    </lineage>
</organism>